<proteinExistence type="predicted"/>
<keyword evidence="1" id="KW-1133">Transmembrane helix</keyword>
<dbReference type="InterPro" id="IPR013783">
    <property type="entry name" value="Ig-like_fold"/>
</dbReference>
<feature type="domain" description="Ig-like" evidence="2">
    <location>
        <begin position="948"/>
        <end position="1076"/>
    </location>
</feature>
<protein>
    <recommendedName>
        <fullName evidence="2">Ig-like domain-containing protein</fullName>
    </recommendedName>
</protein>
<dbReference type="Proteomes" id="UP000005777">
    <property type="component" value="Unassembled WGS sequence"/>
</dbReference>
<keyword evidence="1" id="KW-0472">Membrane</keyword>
<keyword evidence="4" id="KW-1185">Reference proteome</keyword>
<gene>
    <name evidence="3" type="ORF">HMPREF9020_00010</name>
</gene>
<evidence type="ECO:0000256" key="1">
    <source>
        <dbReference type="SAM" id="Phobius"/>
    </source>
</evidence>
<dbReference type="RefSeq" id="WP_050752347.1">
    <property type="nucleotide sequence ID" value="NZ_GG770225.1"/>
</dbReference>
<keyword evidence="1" id="KW-0812">Transmembrane</keyword>
<feature type="transmembrane region" description="Helical" evidence="1">
    <location>
        <begin position="21"/>
        <end position="40"/>
    </location>
</feature>
<feature type="transmembrane region" description="Helical" evidence="1">
    <location>
        <begin position="1313"/>
        <end position="1333"/>
    </location>
</feature>
<evidence type="ECO:0000259" key="2">
    <source>
        <dbReference type="Pfam" id="PF13750"/>
    </source>
</evidence>
<organism evidence="3 4">
    <name type="scientific">Scardovia inopinata F0304</name>
    <dbReference type="NCBI Taxonomy" id="641146"/>
    <lineage>
        <taxon>Bacteria</taxon>
        <taxon>Bacillati</taxon>
        <taxon>Actinomycetota</taxon>
        <taxon>Actinomycetes</taxon>
        <taxon>Bifidobacteriales</taxon>
        <taxon>Bifidobacteriaceae</taxon>
        <taxon>Scardovia</taxon>
    </lineage>
</organism>
<evidence type="ECO:0000313" key="4">
    <source>
        <dbReference type="Proteomes" id="UP000005777"/>
    </source>
</evidence>
<dbReference type="EMBL" id="ADCX01000001">
    <property type="protein sequence ID" value="EFG26391.2"/>
    <property type="molecule type" value="Genomic_DNA"/>
</dbReference>
<reference evidence="3 4" key="1">
    <citation type="submission" date="2012-01" db="EMBL/GenBank/DDBJ databases">
        <title>The Genome Sequence of Scardovia inopinata F0304.</title>
        <authorList>
            <consortium name="The Broad Institute Genome Sequencing Platform"/>
            <person name="Ward D."/>
            <person name="Earl A."/>
            <person name="Feldgarden M."/>
            <person name="Gevers D."/>
            <person name="Young S."/>
            <person name="Zeng Q."/>
            <person name="Koehrsen M."/>
            <person name="Alvarado L."/>
            <person name="Berlin A.M."/>
            <person name="Borenstein D."/>
            <person name="Chapman S.B."/>
            <person name="Chen Z."/>
            <person name="Engels R."/>
            <person name="Freedman E."/>
            <person name="Gellesch M."/>
            <person name="Goldberg J."/>
            <person name="Griggs A."/>
            <person name="Gujja S."/>
            <person name="Heilman E.R."/>
            <person name="Heiman D.I."/>
            <person name="Hepburn T.A."/>
            <person name="Howarth C."/>
            <person name="Jen D."/>
            <person name="Larson L."/>
            <person name="Mehta T."/>
            <person name="Park D."/>
            <person name="Pearson M."/>
            <person name="Richards J."/>
            <person name="Roberts A."/>
            <person name="Saif S."/>
            <person name="Shea T.D."/>
            <person name="Shenoy N."/>
            <person name="Sisk P."/>
            <person name="Stolte C."/>
            <person name="Sykes S.N."/>
            <person name="Walk T."/>
            <person name="White J."/>
            <person name="Yandava C."/>
            <person name="Izard J."/>
            <person name="Baranova O.V."/>
            <person name="Blanton J.M."/>
            <person name="Tanner A.C."/>
            <person name="Dewhirst F."/>
            <person name="Haas B."/>
            <person name="Nusbaum C."/>
            <person name="Birren B."/>
        </authorList>
    </citation>
    <scope>NUCLEOTIDE SEQUENCE [LARGE SCALE GENOMIC DNA]</scope>
    <source>
        <strain evidence="3 4">F0304</strain>
    </source>
</reference>
<evidence type="ECO:0000313" key="3">
    <source>
        <dbReference type="EMBL" id="EFG26391.2"/>
    </source>
</evidence>
<name>W5IHQ0_SCAIO</name>
<dbReference type="Pfam" id="PF13750">
    <property type="entry name" value="Big_3_3"/>
    <property type="match status" value="1"/>
</dbReference>
<sequence>MKTYISSRIQKAVRKRKNKRFVLGLSIFLGILLIIGLTLMTKTLSYAAADDPGIVAVRLTAAQTGADPANDPDFETDTGTGTAVGRYLLAQENLKLRIQIGAASQLTEARASYKYTTVDHKGRYKQESNRGDSVKLQEDTRATVSGDSKVLLLSLPHGGIYRFDQVTFTLTYNSRNQAGQKQVITKTLADLVNDSAQVDLPDVLKTPGLDSLLLTSMNSDVSFNLQDGQGTDLGDDAWLAASQVKDARLVLTVKNDYFSWVEDFRNAWLDRGSVQVIRHSDETRKEAPLGSFTAEGNADEGLTYSYRLNQFQYQGRLFLADGPYTIELNDAGGIRSRLHLTIDTLRPQISVTVPDKSDGSLATGVAIGGKKEDILVVKNQPRITLTLQDKGRIDPQSLKITGTRQAAFNKKAEPVDLTPWLRQKNPSDGQDRDKTLTYELTLKDDGLYDLSDMYLQASDYAGNTLTTNKKGLALLSVASNVSYQSLLVTTQEAARELVPHVAILPADKQVGVRKTDDTTYYRGAVKEKISLKTRWLEVYKHIDSLKLTVQQQIKDNPLQTTAVPLSDLKVISSDSSDDPDLLIYERTVKEEGKYHIQAEFWGQISQKESFLIDTTAPAVTRLSLEPAGKVKGQWIFSSNPVTVTIEGVTDSTSGLEPASAVFASYNSIRGNKQAPLLHLASSPGSHNHQGSISFTIRGGNQRMTFAGTVLLISDEAGNQTLIKLSDFIKNDKGKSLYPSTVKEQEIKGIVIDSQAPRLSISYDNNAVHHGRYFSSARTATVTLIDPIFDLLKSADPSARVVTVTHDGTKQSVSADKFTPIPGHPGLWAAQVACRSDGQWEISASLVHPTGLSASAQSPLFIIDTVKPLASLTFNNNDSRSGNYYKANRIALIRISDRNINLAATHIVVTAKDQNGKVLPAPAASAWTVTSSPDSKEKIYSATVAFTQECHYTISLSSSDFADNSSQKLTEPEFIIDKTLPELTIGKVADKTAYADHIAPRILSTDKNLDSALTTYQLTASHHSGTMIFYPQVHRTSTSQEVIYGDFPHELKYDDLYTLTASAVDKAGNAVTRKLVFSVNRYGSVYSFDPVTQSMRGRYLKKARSVTITETNVSGLLKNSVRISLAKDSTLVTLKASQYSLKTSNDKGWSQTTYTLPASLFSSDGYYRIRLTSLDQAGNLAENTMSNKSADRKAAAEVNFAVDAHKPTVSALGIHQGKVYYAPSKAFTILAGDNMSTKSVNLYIDGKKVQTWSKRDFLSNQPTYTLKADGHRHTLTLAAVDQAGNKQTVSYRGVMIVSDWWQYAVNTPEVMNRLVTGAIFALALLAALLVLLAYRHKANKNKRNPFHHSRK</sequence>
<dbReference type="GO" id="GO:0005975">
    <property type="term" value="P:carbohydrate metabolic process"/>
    <property type="evidence" value="ECO:0007669"/>
    <property type="project" value="UniProtKB-ARBA"/>
</dbReference>
<dbReference type="eggNOG" id="COG3188">
    <property type="taxonomic scope" value="Bacteria"/>
</dbReference>
<dbReference type="InterPro" id="IPR022038">
    <property type="entry name" value="Ig-like_bact"/>
</dbReference>
<dbReference type="HOGENOM" id="CLU_254222_0_0_11"/>
<comment type="caution">
    <text evidence="3">The sequence shown here is derived from an EMBL/GenBank/DDBJ whole genome shotgun (WGS) entry which is preliminary data.</text>
</comment>
<accession>W5IHQ0</accession>
<dbReference type="Gene3D" id="2.60.40.10">
    <property type="entry name" value="Immunoglobulins"/>
    <property type="match status" value="1"/>
</dbReference>